<organism evidence="2 3">
    <name type="scientific">Pseudofrankia inefficax (strain DSM 45817 / CECT 9037 / DDB 130130 / EuI1c)</name>
    <name type="common">Frankia inefficax</name>
    <dbReference type="NCBI Taxonomy" id="298654"/>
    <lineage>
        <taxon>Bacteria</taxon>
        <taxon>Bacillati</taxon>
        <taxon>Actinomycetota</taxon>
        <taxon>Actinomycetes</taxon>
        <taxon>Frankiales</taxon>
        <taxon>Frankiaceae</taxon>
        <taxon>Pseudofrankia</taxon>
    </lineage>
</organism>
<dbReference type="RefSeq" id="WP_013421621.1">
    <property type="nucleotide sequence ID" value="NC_014666.1"/>
</dbReference>
<keyword evidence="3" id="KW-1185">Reference proteome</keyword>
<name>E3J8Q6_PSEI1</name>
<reference evidence="2 3" key="1">
    <citation type="submission" date="2010-10" db="EMBL/GenBank/DDBJ databases">
        <title>Complete sequence of Frankia sp. EuI1c.</title>
        <authorList>
            <consortium name="US DOE Joint Genome Institute"/>
            <person name="Lucas S."/>
            <person name="Copeland A."/>
            <person name="Lapidus A."/>
            <person name="Cheng J.-F."/>
            <person name="Bruce D."/>
            <person name="Goodwin L."/>
            <person name="Pitluck S."/>
            <person name="Chertkov O."/>
            <person name="Detter J.C."/>
            <person name="Han C."/>
            <person name="Tapia R."/>
            <person name="Land M."/>
            <person name="Hauser L."/>
            <person name="Jeffries C."/>
            <person name="Kyrpides N."/>
            <person name="Ivanova N."/>
            <person name="Mikhailova N."/>
            <person name="Beauchemin N."/>
            <person name="Sen A."/>
            <person name="Sur S.A."/>
            <person name="Gtari M."/>
            <person name="Wall L."/>
            <person name="Tisa L."/>
            <person name="Woyke T."/>
        </authorList>
    </citation>
    <scope>NUCLEOTIDE SEQUENCE [LARGE SCALE GENOMIC DNA]</scope>
    <source>
        <strain evidence="3">DSM 45817 / CECT 9037 / EuI1c</strain>
    </source>
</reference>
<dbReference type="HOGENOM" id="CLU_2649218_0_0_11"/>
<dbReference type="InParanoid" id="E3J8Q6"/>
<feature type="region of interest" description="Disordered" evidence="1">
    <location>
        <begin position="37"/>
        <end position="76"/>
    </location>
</feature>
<dbReference type="AlphaFoldDB" id="E3J8Q6"/>
<feature type="compositionally biased region" description="Low complexity" evidence="1">
    <location>
        <begin position="51"/>
        <end position="65"/>
    </location>
</feature>
<feature type="region of interest" description="Disordered" evidence="1">
    <location>
        <begin position="1"/>
        <end position="21"/>
    </location>
</feature>
<evidence type="ECO:0000313" key="2">
    <source>
        <dbReference type="EMBL" id="ADP78499.1"/>
    </source>
</evidence>
<gene>
    <name evidence="2" type="ordered locus">FraEuI1c_0413</name>
</gene>
<sequence length="76" mass="7782">MSNPGEPFGGLGGDAARGFGAHFEQAQKMQAAMIDAQQELTTPQAPHLSWARRAASTSAGSSGTRTSEHATNPEGG</sequence>
<dbReference type="EMBL" id="CP002299">
    <property type="protein sequence ID" value="ADP78499.1"/>
    <property type="molecule type" value="Genomic_DNA"/>
</dbReference>
<evidence type="ECO:0000256" key="1">
    <source>
        <dbReference type="SAM" id="MobiDB-lite"/>
    </source>
</evidence>
<dbReference type="KEGG" id="fri:FraEuI1c_0413"/>
<dbReference type="Proteomes" id="UP000002484">
    <property type="component" value="Chromosome"/>
</dbReference>
<accession>E3J8Q6</accession>
<proteinExistence type="predicted"/>
<dbReference type="STRING" id="298654.FraEuI1c_0413"/>
<protein>
    <submittedName>
        <fullName evidence="2">Uncharacterized protein</fullName>
    </submittedName>
</protein>
<evidence type="ECO:0000313" key="3">
    <source>
        <dbReference type="Proteomes" id="UP000002484"/>
    </source>
</evidence>